<feature type="signal peptide" evidence="1">
    <location>
        <begin position="1"/>
        <end position="24"/>
    </location>
</feature>
<keyword evidence="1" id="KW-0732">Signal</keyword>
<keyword evidence="3" id="KW-1185">Reference proteome</keyword>
<dbReference type="AlphaFoldDB" id="A0A1G6UPX2"/>
<sequence>MKKYWISCLLVALMIGFFPTEVFCASDDSQQQVYSETEISERDSYLCDLALYSPNSENAYLINPNTNEKVAVKTYTSPELKVLRNPYDKMSNNNLEDEYFRDVSVEITAEDLRRAGDLEQTDEIWDSGGRVKSWGRFFYRRNYNAVLMTGVMGNWRNDYPNAISLSDRVALAKCVGHNTSYQAKKWWPNGAYKYNTGFSEYATIGTSYTSIALRQEVIVTYRNTGKKDILALVLAPWGEAW</sequence>
<dbReference type="EMBL" id="FNAF01000003">
    <property type="protein sequence ID" value="SDD42605.1"/>
    <property type="molecule type" value="Genomic_DNA"/>
</dbReference>
<name>A0A1G6UPX2_PEPNI</name>
<dbReference type="Proteomes" id="UP000198995">
    <property type="component" value="Unassembled WGS sequence"/>
</dbReference>
<proteinExistence type="predicted"/>
<protein>
    <submittedName>
        <fullName evidence="2">Uncharacterized protein</fullName>
    </submittedName>
</protein>
<evidence type="ECO:0000256" key="1">
    <source>
        <dbReference type="SAM" id="SignalP"/>
    </source>
</evidence>
<gene>
    <name evidence="2" type="ORF">SAMN04489866_103100</name>
</gene>
<reference evidence="2 3" key="1">
    <citation type="submission" date="2016-10" db="EMBL/GenBank/DDBJ databases">
        <authorList>
            <person name="de Groot N.N."/>
        </authorList>
    </citation>
    <scope>NUCLEOTIDE SEQUENCE [LARGE SCALE GENOMIC DNA]</scope>
    <source>
        <strain evidence="2 3">DSM 20475</strain>
    </source>
</reference>
<feature type="chain" id="PRO_5011562850" evidence="1">
    <location>
        <begin position="25"/>
        <end position="241"/>
    </location>
</feature>
<dbReference type="OrthoDB" id="3078733at2"/>
<evidence type="ECO:0000313" key="2">
    <source>
        <dbReference type="EMBL" id="SDD42605.1"/>
    </source>
</evidence>
<dbReference type="RefSeq" id="WP_091791364.1">
    <property type="nucleotide sequence ID" value="NZ_FNAF01000003.1"/>
</dbReference>
<evidence type="ECO:0000313" key="3">
    <source>
        <dbReference type="Proteomes" id="UP000198995"/>
    </source>
</evidence>
<accession>A0A1G6UPX2</accession>
<organism evidence="2 3">
    <name type="scientific">Peptococcus niger</name>
    <dbReference type="NCBI Taxonomy" id="2741"/>
    <lineage>
        <taxon>Bacteria</taxon>
        <taxon>Bacillati</taxon>
        <taxon>Bacillota</taxon>
        <taxon>Clostridia</taxon>
        <taxon>Eubacteriales</taxon>
        <taxon>Peptococcaceae</taxon>
        <taxon>Peptococcus</taxon>
    </lineage>
</organism>